<feature type="transmembrane region" description="Helical" evidence="7">
    <location>
        <begin position="328"/>
        <end position="349"/>
    </location>
</feature>
<dbReference type="InterPro" id="IPR036259">
    <property type="entry name" value="MFS_trans_sf"/>
</dbReference>
<dbReference type="OrthoDB" id="3252866at2"/>
<gene>
    <name evidence="9" type="ORF">FAZ98_06785</name>
</gene>
<evidence type="ECO:0000313" key="10">
    <source>
        <dbReference type="Proteomes" id="UP000433577"/>
    </source>
</evidence>
<proteinExistence type="inferred from homology"/>
<dbReference type="PANTHER" id="PTHR23511">
    <property type="entry name" value="SYNAPTIC VESICLE GLYCOPROTEIN 2"/>
    <property type="match status" value="1"/>
</dbReference>
<feature type="transmembrane region" description="Helical" evidence="7">
    <location>
        <begin position="77"/>
        <end position="103"/>
    </location>
</feature>
<feature type="transmembrane region" description="Helical" evidence="7">
    <location>
        <begin position="444"/>
        <end position="464"/>
    </location>
</feature>
<dbReference type="CDD" id="cd17316">
    <property type="entry name" value="MFS_SV2_like"/>
    <property type="match status" value="1"/>
</dbReference>
<keyword evidence="10" id="KW-1185">Reference proteome</keyword>
<dbReference type="GO" id="GO:0022857">
    <property type="term" value="F:transmembrane transporter activity"/>
    <property type="evidence" value="ECO:0007669"/>
    <property type="project" value="InterPro"/>
</dbReference>
<feature type="domain" description="Major facilitator superfamily (MFS) profile" evidence="8">
    <location>
        <begin position="41"/>
        <end position="469"/>
    </location>
</feature>
<dbReference type="EMBL" id="CP046913">
    <property type="protein sequence ID" value="QGZ61464.1"/>
    <property type="molecule type" value="Genomic_DNA"/>
</dbReference>
<feature type="transmembrane region" description="Helical" evidence="7">
    <location>
        <begin position="356"/>
        <end position="374"/>
    </location>
</feature>
<dbReference type="PANTHER" id="PTHR23511:SF34">
    <property type="entry name" value="SYNAPTIC VESICLE GLYCOPROTEIN 2"/>
    <property type="match status" value="1"/>
</dbReference>
<dbReference type="KEGG" id="pacs:FAZ98_06785"/>
<feature type="transmembrane region" description="Helical" evidence="7">
    <location>
        <begin position="293"/>
        <end position="313"/>
    </location>
</feature>
<comment type="subcellular location">
    <subcellularLocation>
        <location evidence="1">Membrane</location>
        <topology evidence="1">Multi-pass membrane protein</topology>
    </subcellularLocation>
</comment>
<dbReference type="InterPro" id="IPR005828">
    <property type="entry name" value="MFS_sugar_transport-like"/>
</dbReference>
<feature type="transmembrane region" description="Helical" evidence="7">
    <location>
        <begin position="115"/>
        <end position="135"/>
    </location>
</feature>
<evidence type="ECO:0000313" key="9">
    <source>
        <dbReference type="EMBL" id="QGZ61464.1"/>
    </source>
</evidence>
<evidence type="ECO:0000259" key="8">
    <source>
        <dbReference type="PROSITE" id="PS50850"/>
    </source>
</evidence>
<evidence type="ECO:0000256" key="6">
    <source>
        <dbReference type="ARBA" id="ARBA00023136"/>
    </source>
</evidence>
<keyword evidence="3" id="KW-0813">Transport</keyword>
<dbReference type="AlphaFoldDB" id="A0A7Z2JFG8"/>
<evidence type="ECO:0000256" key="1">
    <source>
        <dbReference type="ARBA" id="ARBA00004141"/>
    </source>
</evidence>
<comment type="similarity">
    <text evidence="2">Belongs to the major facilitator superfamily. Sugar transporter (TC 2.A.1.1) family.</text>
</comment>
<sequence>MSSLPVDATHASQEDLAALAGAAQINARIDRLPATRAIWSLVLLLSLGGWFEFYDLFFTAYVGPGLVKSGLYSTTTASFFGFSGLGAFVAASFAGLFIGTFCLTGLADRYGRRTMFTASLLWYSVATCIMALQTSAPAINLWRLIAGIGVGIELVTIDTYVSELVPKHMRGRAFAFVHLVQYTAVPAVALLAWWFVPQAPLGFDGWRWVVMIGALGALIAWAIRRRVPESARWLAQRGRTEEAARVLARLEARVEREYGRRLPTPAQETHAAPTARKARFAELWQPPYRRRTVTLLVFNLFQAIGFYGFASWVPTLLVSKGVTITHSLLYSFVIAVSNPFGPLIGMAVADRIERKTLVVLSALAIAVCGALFAMQTSAAMLMLLGVLITLGGTLLSVGYHAYQVELFPTRMRATAVGFVYSMSRLSAMFSGFMIAFALRHFGVPGVFALITGAMIVVMAAIGLFGPRTKNRALDDISR</sequence>
<feature type="transmembrane region" description="Helical" evidence="7">
    <location>
        <begin position="206"/>
        <end position="223"/>
    </location>
</feature>
<dbReference type="PROSITE" id="PS00217">
    <property type="entry name" value="SUGAR_TRANSPORT_2"/>
    <property type="match status" value="1"/>
</dbReference>
<dbReference type="SUPFAM" id="SSF103473">
    <property type="entry name" value="MFS general substrate transporter"/>
    <property type="match status" value="1"/>
</dbReference>
<feature type="transmembrane region" description="Helical" evidence="7">
    <location>
        <begin position="141"/>
        <end position="161"/>
    </location>
</feature>
<evidence type="ECO:0000256" key="2">
    <source>
        <dbReference type="ARBA" id="ARBA00010992"/>
    </source>
</evidence>
<reference evidence="9 10" key="1">
    <citation type="submission" date="2019-12" db="EMBL/GenBank/DDBJ databases">
        <title>Paraburkholderia acidiphila 7Q-K02 sp. nov and Paraburkholderia acidisoli DHF22 sp. nov., two strains isolated from forest soil.</title>
        <authorList>
            <person name="Gao Z."/>
            <person name="Qiu L."/>
        </authorList>
    </citation>
    <scope>NUCLEOTIDE SEQUENCE [LARGE SCALE GENOMIC DNA]</scope>
    <source>
        <strain evidence="9 10">DHF22</strain>
    </source>
</reference>
<evidence type="ECO:0000256" key="4">
    <source>
        <dbReference type="ARBA" id="ARBA00022692"/>
    </source>
</evidence>
<dbReference type="InterPro" id="IPR005829">
    <property type="entry name" value="Sugar_transporter_CS"/>
</dbReference>
<organism evidence="9 10">
    <name type="scientific">Paraburkholderia acidisoli</name>
    <dbReference type="NCBI Taxonomy" id="2571748"/>
    <lineage>
        <taxon>Bacteria</taxon>
        <taxon>Pseudomonadati</taxon>
        <taxon>Pseudomonadota</taxon>
        <taxon>Betaproteobacteria</taxon>
        <taxon>Burkholderiales</taxon>
        <taxon>Burkholderiaceae</taxon>
        <taxon>Paraburkholderia</taxon>
    </lineage>
</organism>
<dbReference type="Proteomes" id="UP000433577">
    <property type="component" value="Chromosome 1"/>
</dbReference>
<evidence type="ECO:0000256" key="3">
    <source>
        <dbReference type="ARBA" id="ARBA00022448"/>
    </source>
</evidence>
<protein>
    <submittedName>
        <fullName evidence="9">MFS transporter</fullName>
    </submittedName>
</protein>
<keyword evidence="6 7" id="KW-0472">Membrane</keyword>
<keyword evidence="5 7" id="KW-1133">Transmembrane helix</keyword>
<feature type="transmembrane region" description="Helical" evidence="7">
    <location>
        <begin position="380"/>
        <end position="402"/>
    </location>
</feature>
<dbReference type="RefSeq" id="WP_158949986.1">
    <property type="nucleotide sequence ID" value="NZ_CP046913.1"/>
</dbReference>
<dbReference type="Pfam" id="PF00083">
    <property type="entry name" value="Sugar_tr"/>
    <property type="match status" value="1"/>
</dbReference>
<dbReference type="GO" id="GO:0016020">
    <property type="term" value="C:membrane"/>
    <property type="evidence" value="ECO:0007669"/>
    <property type="project" value="UniProtKB-SubCell"/>
</dbReference>
<feature type="transmembrane region" description="Helical" evidence="7">
    <location>
        <begin position="173"/>
        <end position="194"/>
    </location>
</feature>
<feature type="transmembrane region" description="Helical" evidence="7">
    <location>
        <begin position="414"/>
        <end position="438"/>
    </location>
</feature>
<feature type="transmembrane region" description="Helical" evidence="7">
    <location>
        <begin position="37"/>
        <end position="57"/>
    </location>
</feature>
<keyword evidence="4 7" id="KW-0812">Transmembrane</keyword>
<dbReference type="PROSITE" id="PS50850">
    <property type="entry name" value="MFS"/>
    <property type="match status" value="1"/>
</dbReference>
<dbReference type="InterPro" id="IPR020846">
    <property type="entry name" value="MFS_dom"/>
</dbReference>
<accession>A0A7Z2JFG8</accession>
<evidence type="ECO:0000256" key="5">
    <source>
        <dbReference type="ARBA" id="ARBA00022989"/>
    </source>
</evidence>
<dbReference type="Gene3D" id="1.20.1250.20">
    <property type="entry name" value="MFS general substrate transporter like domains"/>
    <property type="match status" value="1"/>
</dbReference>
<name>A0A7Z2JFG8_9BURK</name>
<evidence type="ECO:0000256" key="7">
    <source>
        <dbReference type="SAM" id="Phobius"/>
    </source>
</evidence>